<dbReference type="PANTHER" id="PTHR30055:SF153">
    <property type="entry name" value="HTH-TYPE TRANSCRIPTIONAL REPRESSOR RV3405C"/>
    <property type="match status" value="1"/>
</dbReference>
<dbReference type="PANTHER" id="PTHR30055">
    <property type="entry name" value="HTH-TYPE TRANSCRIPTIONAL REGULATOR RUTR"/>
    <property type="match status" value="1"/>
</dbReference>
<name>A0A417Y6C5_9ACTN</name>
<evidence type="ECO:0000313" key="5">
    <source>
        <dbReference type="Proteomes" id="UP000283644"/>
    </source>
</evidence>
<gene>
    <name evidence="4" type="ORF">D0Z08_04515</name>
</gene>
<evidence type="ECO:0000256" key="2">
    <source>
        <dbReference type="PROSITE-ProRule" id="PRU00335"/>
    </source>
</evidence>
<dbReference type="Proteomes" id="UP000283644">
    <property type="component" value="Unassembled WGS sequence"/>
</dbReference>
<proteinExistence type="predicted"/>
<evidence type="ECO:0000259" key="3">
    <source>
        <dbReference type="PROSITE" id="PS50977"/>
    </source>
</evidence>
<sequence length="228" mass="24491">MTSTAESAGSVFELALADTATDVEEDPSSRRILDAACELFGRIGIQRCSMSDVAAQAGVSRITVYRRFASREALVQQVIRREFRRYIDQFLTDVASAPTVADRVVAGFVSALRTTRNNPLMGGLMASEPGSLVSSMVGDGGGTLATVRAFVAGQLRREQRAGHVADTVDVDLVAEIMVRLSTSFLVTPSTLVDLDDDEQVAEVARRVLVPMLDPAELRGSPRPSRSTS</sequence>
<dbReference type="RefSeq" id="WP_118923093.1">
    <property type="nucleotide sequence ID" value="NZ_QXGH01000010.1"/>
</dbReference>
<dbReference type="PRINTS" id="PR00455">
    <property type="entry name" value="HTHTETR"/>
</dbReference>
<evidence type="ECO:0000313" key="4">
    <source>
        <dbReference type="EMBL" id="RHW28252.1"/>
    </source>
</evidence>
<dbReference type="SUPFAM" id="SSF46689">
    <property type="entry name" value="Homeodomain-like"/>
    <property type="match status" value="1"/>
</dbReference>
<dbReference type="EMBL" id="QXGH01000010">
    <property type="protein sequence ID" value="RHW28252.1"/>
    <property type="molecule type" value="Genomic_DNA"/>
</dbReference>
<dbReference type="InterPro" id="IPR001647">
    <property type="entry name" value="HTH_TetR"/>
</dbReference>
<reference evidence="4 5" key="1">
    <citation type="submission" date="2018-09" db="EMBL/GenBank/DDBJ databases">
        <title>Genome sequencing of Nocardioides immobilis CCTCC AB 2017083 for comparison to Nocardioides silvaticus.</title>
        <authorList>
            <person name="Li C."/>
            <person name="Wang G."/>
        </authorList>
    </citation>
    <scope>NUCLEOTIDE SEQUENCE [LARGE SCALE GENOMIC DNA]</scope>
    <source>
        <strain evidence="4 5">CCTCC AB 2017083</strain>
    </source>
</reference>
<protein>
    <submittedName>
        <fullName evidence="4">TetR/AcrR family transcriptional regulator</fullName>
    </submittedName>
</protein>
<comment type="caution">
    <text evidence="4">The sequence shown here is derived from an EMBL/GenBank/DDBJ whole genome shotgun (WGS) entry which is preliminary data.</text>
</comment>
<accession>A0A417Y6C5</accession>
<dbReference type="PROSITE" id="PS50977">
    <property type="entry name" value="HTH_TETR_2"/>
    <property type="match status" value="1"/>
</dbReference>
<dbReference type="AlphaFoldDB" id="A0A417Y6C5"/>
<dbReference type="OrthoDB" id="6077212at2"/>
<evidence type="ECO:0000256" key="1">
    <source>
        <dbReference type="ARBA" id="ARBA00023125"/>
    </source>
</evidence>
<dbReference type="Pfam" id="PF00440">
    <property type="entry name" value="TetR_N"/>
    <property type="match status" value="1"/>
</dbReference>
<dbReference type="Gene3D" id="1.10.357.10">
    <property type="entry name" value="Tetracycline Repressor, domain 2"/>
    <property type="match status" value="1"/>
</dbReference>
<keyword evidence="5" id="KW-1185">Reference proteome</keyword>
<dbReference type="InterPro" id="IPR036271">
    <property type="entry name" value="Tet_transcr_reg_TetR-rel_C_sf"/>
</dbReference>
<dbReference type="InterPro" id="IPR050109">
    <property type="entry name" value="HTH-type_TetR-like_transc_reg"/>
</dbReference>
<dbReference type="GO" id="GO:0003700">
    <property type="term" value="F:DNA-binding transcription factor activity"/>
    <property type="evidence" value="ECO:0007669"/>
    <property type="project" value="TreeGrafter"/>
</dbReference>
<keyword evidence="1 2" id="KW-0238">DNA-binding</keyword>
<feature type="DNA-binding region" description="H-T-H motif" evidence="2">
    <location>
        <begin position="49"/>
        <end position="68"/>
    </location>
</feature>
<dbReference type="GO" id="GO:0000976">
    <property type="term" value="F:transcription cis-regulatory region binding"/>
    <property type="evidence" value="ECO:0007669"/>
    <property type="project" value="TreeGrafter"/>
</dbReference>
<organism evidence="4 5">
    <name type="scientific">Nocardioides immobilis</name>
    <dbReference type="NCBI Taxonomy" id="2049295"/>
    <lineage>
        <taxon>Bacteria</taxon>
        <taxon>Bacillati</taxon>
        <taxon>Actinomycetota</taxon>
        <taxon>Actinomycetes</taxon>
        <taxon>Propionibacteriales</taxon>
        <taxon>Nocardioidaceae</taxon>
        <taxon>Nocardioides</taxon>
    </lineage>
</organism>
<feature type="domain" description="HTH tetR-type" evidence="3">
    <location>
        <begin position="26"/>
        <end position="86"/>
    </location>
</feature>
<dbReference type="InterPro" id="IPR009057">
    <property type="entry name" value="Homeodomain-like_sf"/>
</dbReference>
<dbReference type="SUPFAM" id="SSF48498">
    <property type="entry name" value="Tetracyclin repressor-like, C-terminal domain"/>
    <property type="match status" value="1"/>
</dbReference>